<evidence type="ECO:0000256" key="4">
    <source>
        <dbReference type="ARBA" id="ARBA00023002"/>
    </source>
</evidence>
<keyword evidence="2 5" id="KW-0479">Metal-binding</keyword>
<evidence type="ECO:0000256" key="5">
    <source>
        <dbReference type="RuleBase" id="RU361277"/>
    </source>
</evidence>
<protein>
    <submittedName>
        <fullName evidence="8">Zinc-dependent alcohol dehydrogenase family protein</fullName>
    </submittedName>
</protein>
<dbReference type="Gene3D" id="3.40.50.720">
    <property type="entry name" value="NAD(P)-binding Rossmann-like Domain"/>
    <property type="match status" value="1"/>
</dbReference>
<comment type="caution">
    <text evidence="8">The sequence shown here is derived from an EMBL/GenBank/DDBJ whole genome shotgun (WGS) entry which is preliminary data.</text>
</comment>
<evidence type="ECO:0000256" key="1">
    <source>
        <dbReference type="ARBA" id="ARBA00001947"/>
    </source>
</evidence>
<dbReference type="PROSITE" id="PS00059">
    <property type="entry name" value="ADH_ZINC"/>
    <property type="match status" value="1"/>
</dbReference>
<gene>
    <name evidence="8" type="ORF">GCM10009741_50990</name>
</gene>
<dbReference type="PANTHER" id="PTHR42813:SF2">
    <property type="entry name" value="DEHYDROGENASE, ZINC-CONTAINING, PUTATIVE (AFU_ORTHOLOGUE AFUA_2G02810)-RELATED"/>
    <property type="match status" value="1"/>
</dbReference>
<dbReference type="InterPro" id="IPR036291">
    <property type="entry name" value="NAD(P)-bd_dom_sf"/>
</dbReference>
<evidence type="ECO:0000313" key="8">
    <source>
        <dbReference type="EMBL" id="GAA1541680.1"/>
    </source>
</evidence>
<dbReference type="Pfam" id="PF00107">
    <property type="entry name" value="ADH_zinc_N"/>
    <property type="match status" value="1"/>
</dbReference>
<dbReference type="CDD" id="cd08287">
    <property type="entry name" value="FDH_like_ADH3"/>
    <property type="match status" value="1"/>
</dbReference>
<dbReference type="Proteomes" id="UP001500363">
    <property type="component" value="Unassembled WGS sequence"/>
</dbReference>
<dbReference type="InterPro" id="IPR002328">
    <property type="entry name" value="ADH_Zn_CS"/>
</dbReference>
<evidence type="ECO:0000256" key="2">
    <source>
        <dbReference type="ARBA" id="ARBA00022723"/>
    </source>
</evidence>
<sequence>MLRGMRATTIHAPFDVRLSEVPDPVIVDPTDAVIRIVAGCICGSDLWSYRGENKIRPGSRIGHEYVGIVEEVGADVRTVKPGDFVVTPFVASDGTCPNCLAGYQSVCQNIVGIGSDRADGGQGEYAKVPYADGTLVATPEVPDDSLVPSLLTLSDVMGTGWHAARSARVKAGDTVVVVGDGAVGLCGVLAAVRMGAEKVVALSRHETRQELAKSFGATHIVAERGDEAKNAVLELTDGVGADAVLECVGTDQSFATAFDVARAGATVGFVGVPHGVEVPIRKMFSKNVGLAGGVAPVRAYLPELMAAVLAGEIEPGRVFDQQLPLAEVAEGYLSMHERRAIKTLLWP</sequence>
<dbReference type="PANTHER" id="PTHR42813">
    <property type="entry name" value="ZINC-TYPE ALCOHOL DEHYDROGENASE-LIKE"/>
    <property type="match status" value="1"/>
</dbReference>
<dbReference type="Pfam" id="PF08240">
    <property type="entry name" value="ADH_N"/>
    <property type="match status" value="1"/>
</dbReference>
<dbReference type="EMBL" id="BAAANC010000002">
    <property type="protein sequence ID" value="GAA1541680.1"/>
    <property type="molecule type" value="Genomic_DNA"/>
</dbReference>
<keyword evidence="9" id="KW-1185">Reference proteome</keyword>
<comment type="cofactor">
    <cofactor evidence="1 5">
        <name>Zn(2+)</name>
        <dbReference type="ChEBI" id="CHEBI:29105"/>
    </cofactor>
</comment>
<dbReference type="Gene3D" id="3.90.180.10">
    <property type="entry name" value="Medium-chain alcohol dehydrogenases, catalytic domain"/>
    <property type="match status" value="1"/>
</dbReference>
<evidence type="ECO:0000259" key="6">
    <source>
        <dbReference type="Pfam" id="PF00107"/>
    </source>
</evidence>
<dbReference type="SUPFAM" id="SSF51735">
    <property type="entry name" value="NAD(P)-binding Rossmann-fold domains"/>
    <property type="match status" value="1"/>
</dbReference>
<feature type="domain" description="Alcohol dehydrogenase-like N-terminal" evidence="7">
    <location>
        <begin position="29"/>
        <end position="132"/>
    </location>
</feature>
<evidence type="ECO:0000256" key="3">
    <source>
        <dbReference type="ARBA" id="ARBA00022833"/>
    </source>
</evidence>
<organism evidence="8 9">
    <name type="scientific">Kribbella lupini</name>
    <dbReference type="NCBI Taxonomy" id="291602"/>
    <lineage>
        <taxon>Bacteria</taxon>
        <taxon>Bacillati</taxon>
        <taxon>Actinomycetota</taxon>
        <taxon>Actinomycetes</taxon>
        <taxon>Propionibacteriales</taxon>
        <taxon>Kribbellaceae</taxon>
        <taxon>Kribbella</taxon>
    </lineage>
</organism>
<dbReference type="SUPFAM" id="SSF50129">
    <property type="entry name" value="GroES-like"/>
    <property type="match status" value="1"/>
</dbReference>
<comment type="similarity">
    <text evidence="5">Belongs to the zinc-containing alcohol dehydrogenase family.</text>
</comment>
<accession>A0ABN2BK89</accession>
<keyword evidence="3 5" id="KW-0862">Zinc</keyword>
<dbReference type="InterPro" id="IPR011032">
    <property type="entry name" value="GroES-like_sf"/>
</dbReference>
<reference evidence="8 9" key="1">
    <citation type="journal article" date="2019" name="Int. J. Syst. Evol. Microbiol.">
        <title>The Global Catalogue of Microorganisms (GCM) 10K type strain sequencing project: providing services to taxonomists for standard genome sequencing and annotation.</title>
        <authorList>
            <consortium name="The Broad Institute Genomics Platform"/>
            <consortium name="The Broad Institute Genome Sequencing Center for Infectious Disease"/>
            <person name="Wu L."/>
            <person name="Ma J."/>
        </authorList>
    </citation>
    <scope>NUCLEOTIDE SEQUENCE [LARGE SCALE GENOMIC DNA]</scope>
    <source>
        <strain evidence="8 9">JCM 14303</strain>
    </source>
</reference>
<keyword evidence="4" id="KW-0560">Oxidoreductase</keyword>
<feature type="domain" description="Alcohol dehydrogenase-like C-terminal" evidence="6">
    <location>
        <begin position="182"/>
        <end position="305"/>
    </location>
</feature>
<proteinExistence type="inferred from homology"/>
<dbReference type="InterPro" id="IPR013154">
    <property type="entry name" value="ADH-like_N"/>
</dbReference>
<dbReference type="InterPro" id="IPR013149">
    <property type="entry name" value="ADH-like_C"/>
</dbReference>
<evidence type="ECO:0000259" key="7">
    <source>
        <dbReference type="Pfam" id="PF08240"/>
    </source>
</evidence>
<evidence type="ECO:0000313" key="9">
    <source>
        <dbReference type="Proteomes" id="UP001500363"/>
    </source>
</evidence>
<name>A0ABN2BK89_9ACTN</name>